<keyword evidence="2" id="KW-1185">Reference proteome</keyword>
<evidence type="ECO:0000313" key="2">
    <source>
        <dbReference type="Proteomes" id="UP001144297"/>
    </source>
</evidence>
<gene>
    <name evidence="1" type="ORF">TISLANDTSLP1_18520</name>
</gene>
<evidence type="ECO:0000313" key="1">
    <source>
        <dbReference type="EMBL" id="GLI54159.1"/>
    </source>
</evidence>
<dbReference type="Proteomes" id="UP001144297">
    <property type="component" value="Unassembled WGS sequence"/>
</dbReference>
<comment type="caution">
    <text evidence="1">The sequence shown here is derived from an EMBL/GenBank/DDBJ whole genome shotgun (WGS) entry which is preliminary data.</text>
</comment>
<protein>
    <recommendedName>
        <fullName evidence="3">Transposase</fullName>
    </recommendedName>
</protein>
<organism evidence="1 2">
    <name type="scientific">Thermodesulfovibrio yellowstonii</name>
    <dbReference type="NCBI Taxonomy" id="28262"/>
    <lineage>
        <taxon>Bacteria</taxon>
        <taxon>Pseudomonadati</taxon>
        <taxon>Nitrospirota</taxon>
        <taxon>Thermodesulfovibrionia</taxon>
        <taxon>Thermodesulfovibrionales</taxon>
        <taxon>Thermodesulfovibrionaceae</taxon>
        <taxon>Thermodesulfovibrio</taxon>
    </lineage>
</organism>
<proteinExistence type="predicted"/>
<evidence type="ECO:0008006" key="3">
    <source>
        <dbReference type="Google" id="ProtNLM"/>
    </source>
</evidence>
<reference evidence="1" key="1">
    <citation type="submission" date="2022-12" db="EMBL/GenBank/DDBJ databases">
        <title>Reference genome sequencing for broad-spectrum identification of bacterial and archaeal isolates by mass spectrometry.</title>
        <authorList>
            <person name="Sekiguchi Y."/>
            <person name="Tourlousse D.M."/>
        </authorList>
    </citation>
    <scope>NUCLEOTIDE SEQUENCE</scope>
    <source>
        <strain evidence="1">TSL-P1</strain>
    </source>
</reference>
<name>A0A9W6GF53_9BACT</name>
<dbReference type="GO" id="GO:0004803">
    <property type="term" value="F:transposase activity"/>
    <property type="evidence" value="ECO:0007669"/>
    <property type="project" value="InterPro"/>
</dbReference>
<dbReference type="SUPFAM" id="SSF46689">
    <property type="entry name" value="Homeodomain-like"/>
    <property type="match status" value="1"/>
</dbReference>
<dbReference type="GO" id="GO:0006313">
    <property type="term" value="P:DNA transposition"/>
    <property type="evidence" value="ECO:0007669"/>
    <property type="project" value="InterPro"/>
</dbReference>
<dbReference type="InterPro" id="IPR002514">
    <property type="entry name" value="Transposase_8"/>
</dbReference>
<dbReference type="InterPro" id="IPR009057">
    <property type="entry name" value="Homeodomain-like_sf"/>
</dbReference>
<dbReference type="GO" id="GO:0003677">
    <property type="term" value="F:DNA binding"/>
    <property type="evidence" value="ECO:0007669"/>
    <property type="project" value="InterPro"/>
</dbReference>
<dbReference type="Pfam" id="PF01527">
    <property type="entry name" value="HTH_Tnp_1"/>
    <property type="match status" value="1"/>
</dbReference>
<accession>A0A9W6GF53</accession>
<dbReference type="EMBL" id="BSDX01000001">
    <property type="protein sequence ID" value="GLI54159.1"/>
    <property type="molecule type" value="Genomic_DNA"/>
</dbReference>
<sequence length="96" mass="10931">MPKIKNSYSPEQKARIVLEGLSYPDGIAKYCRSKGIRDALFYKWKAQLEKNAKMIFAPQAKESAAEVRLRDELNRKDSIISELVAENLALKKKTGM</sequence>
<dbReference type="AlphaFoldDB" id="A0A9W6GF53"/>